<dbReference type="CDD" id="cd04187">
    <property type="entry name" value="DPM1_like_bac"/>
    <property type="match status" value="1"/>
</dbReference>
<dbReference type="InterPro" id="IPR001173">
    <property type="entry name" value="Glyco_trans_2-like"/>
</dbReference>
<dbReference type="Pfam" id="PF00535">
    <property type="entry name" value="Glycos_transf_2"/>
    <property type="match status" value="1"/>
</dbReference>
<accession>A0A1M6A3K9</accession>
<evidence type="ECO:0000256" key="1">
    <source>
        <dbReference type="SAM" id="Phobius"/>
    </source>
</evidence>
<protein>
    <submittedName>
        <fullName evidence="3">Dolichol-phosphate mannosyltransferase</fullName>
    </submittedName>
</protein>
<sequence length="314" mass="35703">MSKISIVVPVYWNSDTLDMLYEDMKTKILGQLGDYEIVFVDDGSGDNSWEVMNNIRERDPEHVVCVKLAHNFGEHAALLAGLSVCTGDCAVTKQADLQEDSTLILQLYESWKRGNKVVLAVRESRDENAVKKFFAGVYYYLVRKTINKEMPQGGCDCYLLDRQVIDTLEHMSEKNSSLTLQVMWAGYQSEKIYFHRLDRTVGKSRWTLAKKLKLVMDSLISFTYLPVRCMSYVGTIFFLASIVGIILVIREKLTVGTPIVGYASIMCVILLSAGLILLNLGILGEYIWRTLEESRKRPPFLIDVVRKSKDDKND</sequence>
<dbReference type="InterPro" id="IPR050256">
    <property type="entry name" value="Glycosyltransferase_2"/>
</dbReference>
<dbReference type="EMBL" id="FQXK01000026">
    <property type="protein sequence ID" value="SHI31101.1"/>
    <property type="molecule type" value="Genomic_DNA"/>
</dbReference>
<feature type="transmembrane region" description="Helical" evidence="1">
    <location>
        <begin position="229"/>
        <end position="249"/>
    </location>
</feature>
<reference evidence="4" key="1">
    <citation type="submission" date="2016-11" db="EMBL/GenBank/DDBJ databases">
        <authorList>
            <person name="Varghese N."/>
            <person name="Submissions S."/>
        </authorList>
    </citation>
    <scope>NUCLEOTIDE SEQUENCE [LARGE SCALE GENOMIC DNA]</scope>
    <source>
        <strain evidence="4">DSM 3071</strain>
    </source>
</reference>
<dbReference type="PANTHER" id="PTHR48090:SF8">
    <property type="entry name" value="GLYCOSYLTRANSFERASE CSBB-RELATED"/>
    <property type="match status" value="1"/>
</dbReference>
<dbReference type="RefSeq" id="WP_073388769.1">
    <property type="nucleotide sequence ID" value="NZ_FQXK01000026.1"/>
</dbReference>
<feature type="domain" description="Glycosyltransferase 2-like" evidence="2">
    <location>
        <begin position="5"/>
        <end position="166"/>
    </location>
</feature>
<dbReference type="OrthoDB" id="9807778at2"/>
<keyword evidence="1" id="KW-1133">Transmembrane helix</keyword>
<keyword evidence="1" id="KW-0812">Transmembrane</keyword>
<feature type="transmembrane region" description="Helical" evidence="1">
    <location>
        <begin position="261"/>
        <end position="288"/>
    </location>
</feature>
<dbReference type="STRING" id="1121131.SAMN02745229_02869"/>
<dbReference type="GeneID" id="89511269"/>
<name>A0A1M6A3K9_BUTFI</name>
<keyword evidence="3" id="KW-0328">Glycosyltransferase</keyword>
<evidence type="ECO:0000313" key="4">
    <source>
        <dbReference type="Proteomes" id="UP000184278"/>
    </source>
</evidence>
<evidence type="ECO:0000259" key="2">
    <source>
        <dbReference type="Pfam" id="PF00535"/>
    </source>
</evidence>
<keyword evidence="3" id="KW-0808">Transferase</keyword>
<dbReference type="SUPFAM" id="SSF53448">
    <property type="entry name" value="Nucleotide-diphospho-sugar transferases"/>
    <property type="match status" value="1"/>
</dbReference>
<dbReference type="GO" id="GO:0005886">
    <property type="term" value="C:plasma membrane"/>
    <property type="evidence" value="ECO:0007669"/>
    <property type="project" value="TreeGrafter"/>
</dbReference>
<dbReference type="PANTHER" id="PTHR48090">
    <property type="entry name" value="UNDECAPRENYL-PHOSPHATE 4-DEOXY-4-FORMAMIDO-L-ARABINOSE TRANSFERASE-RELATED"/>
    <property type="match status" value="1"/>
</dbReference>
<evidence type="ECO:0000313" key="3">
    <source>
        <dbReference type="EMBL" id="SHI31101.1"/>
    </source>
</evidence>
<proteinExistence type="predicted"/>
<dbReference type="InterPro" id="IPR029044">
    <property type="entry name" value="Nucleotide-diphossugar_trans"/>
</dbReference>
<keyword evidence="4" id="KW-1185">Reference proteome</keyword>
<dbReference type="Gene3D" id="3.90.550.10">
    <property type="entry name" value="Spore Coat Polysaccharide Biosynthesis Protein SpsA, Chain A"/>
    <property type="match status" value="1"/>
</dbReference>
<dbReference type="AlphaFoldDB" id="A0A1M6A3K9"/>
<dbReference type="GO" id="GO:0016757">
    <property type="term" value="F:glycosyltransferase activity"/>
    <property type="evidence" value="ECO:0007669"/>
    <property type="project" value="UniProtKB-KW"/>
</dbReference>
<organism evidence="3 4">
    <name type="scientific">Butyrivibrio fibrisolvens DSM 3071</name>
    <dbReference type="NCBI Taxonomy" id="1121131"/>
    <lineage>
        <taxon>Bacteria</taxon>
        <taxon>Bacillati</taxon>
        <taxon>Bacillota</taxon>
        <taxon>Clostridia</taxon>
        <taxon>Lachnospirales</taxon>
        <taxon>Lachnospiraceae</taxon>
        <taxon>Butyrivibrio</taxon>
    </lineage>
</organism>
<gene>
    <name evidence="3" type="ORF">SAMN02745229_02869</name>
</gene>
<dbReference type="Proteomes" id="UP000184278">
    <property type="component" value="Unassembled WGS sequence"/>
</dbReference>
<keyword evidence="1" id="KW-0472">Membrane</keyword>